<evidence type="ECO:0000256" key="8">
    <source>
        <dbReference type="ARBA" id="ARBA00023136"/>
    </source>
</evidence>
<dbReference type="InterPro" id="IPR036737">
    <property type="entry name" value="OmpA-like_sf"/>
</dbReference>
<dbReference type="InterPro" id="IPR006664">
    <property type="entry name" value="OMP_bac"/>
</dbReference>
<feature type="signal peptide" evidence="12">
    <location>
        <begin position="1"/>
        <end position="19"/>
    </location>
</feature>
<dbReference type="Gene3D" id="2.40.160.20">
    <property type="match status" value="1"/>
</dbReference>
<keyword evidence="5 12" id="KW-0732">Signal</keyword>
<dbReference type="EMBL" id="CP147920">
    <property type="protein sequence ID" value="XAU15378.1"/>
    <property type="molecule type" value="Genomic_DNA"/>
</dbReference>
<evidence type="ECO:0000256" key="7">
    <source>
        <dbReference type="ARBA" id="ARBA00023114"/>
    </source>
</evidence>
<evidence type="ECO:0000256" key="10">
    <source>
        <dbReference type="PROSITE-ProRule" id="PRU00473"/>
    </source>
</evidence>
<keyword evidence="3" id="KW-1134">Transmembrane beta strand</keyword>
<dbReference type="SUPFAM" id="SSF103647">
    <property type="entry name" value="TSP type-3 repeat"/>
    <property type="match status" value="1"/>
</dbReference>
<evidence type="ECO:0000256" key="2">
    <source>
        <dbReference type="ARBA" id="ARBA00022448"/>
    </source>
</evidence>
<gene>
    <name evidence="14" type="ORF">WCY31_01455</name>
</gene>
<dbReference type="PANTHER" id="PTHR30329">
    <property type="entry name" value="STATOR ELEMENT OF FLAGELLAR MOTOR COMPLEX"/>
    <property type="match status" value="1"/>
</dbReference>
<evidence type="ECO:0000313" key="14">
    <source>
        <dbReference type="EMBL" id="XAU15378.1"/>
    </source>
</evidence>
<dbReference type="InterPro" id="IPR006665">
    <property type="entry name" value="OmpA-like"/>
</dbReference>
<evidence type="ECO:0000313" key="15">
    <source>
        <dbReference type="Proteomes" id="UP001447842"/>
    </source>
</evidence>
<dbReference type="Gene3D" id="3.30.1330.60">
    <property type="entry name" value="OmpA-like domain"/>
    <property type="match status" value="1"/>
</dbReference>
<name>A0ABZ3HA54_9BACT</name>
<protein>
    <submittedName>
        <fullName evidence="14">OmpA family protein</fullName>
    </submittedName>
</protein>
<dbReference type="Pfam" id="PF00691">
    <property type="entry name" value="OmpA"/>
    <property type="match status" value="1"/>
</dbReference>
<dbReference type="SUPFAM" id="SSF56925">
    <property type="entry name" value="OMPA-like"/>
    <property type="match status" value="1"/>
</dbReference>
<keyword evidence="2" id="KW-0813">Transport</keyword>
<comment type="subcellular location">
    <subcellularLocation>
        <location evidence="1">Cell outer membrane</location>
        <topology evidence="1">Multi-pass membrane protein</topology>
    </subcellularLocation>
</comment>
<dbReference type="InterPro" id="IPR003367">
    <property type="entry name" value="Thrombospondin_3-like_rpt"/>
</dbReference>
<dbReference type="InterPro" id="IPR028974">
    <property type="entry name" value="TSP_type-3_rpt"/>
</dbReference>
<keyword evidence="8 10" id="KW-0472">Membrane</keyword>
<dbReference type="PRINTS" id="PR01021">
    <property type="entry name" value="OMPADOMAIN"/>
</dbReference>
<dbReference type="CDD" id="cd07185">
    <property type="entry name" value="OmpA_C-like"/>
    <property type="match status" value="1"/>
</dbReference>
<dbReference type="PROSITE" id="PS51123">
    <property type="entry name" value="OMPA_2"/>
    <property type="match status" value="1"/>
</dbReference>
<dbReference type="RefSeq" id="WP_345972870.1">
    <property type="nucleotide sequence ID" value="NZ_CP147920.1"/>
</dbReference>
<accession>A0ABZ3HA54</accession>
<proteinExistence type="predicted"/>
<dbReference type="PANTHER" id="PTHR30329:SF21">
    <property type="entry name" value="LIPOPROTEIN YIAD-RELATED"/>
    <property type="match status" value="1"/>
</dbReference>
<keyword evidence="9" id="KW-0998">Cell outer membrane</keyword>
<keyword evidence="6" id="KW-0406">Ion transport</keyword>
<keyword evidence="4" id="KW-0812">Transmembrane</keyword>
<evidence type="ECO:0000256" key="1">
    <source>
        <dbReference type="ARBA" id="ARBA00004571"/>
    </source>
</evidence>
<evidence type="ECO:0000256" key="4">
    <source>
        <dbReference type="ARBA" id="ARBA00022692"/>
    </source>
</evidence>
<dbReference type="InterPro" id="IPR011250">
    <property type="entry name" value="OMP/PagP_B-barrel"/>
</dbReference>
<organism evidence="14 15">
    <name type="scientific">Sulfurimonas diazotrophicus</name>
    <dbReference type="NCBI Taxonomy" id="3131939"/>
    <lineage>
        <taxon>Bacteria</taxon>
        <taxon>Pseudomonadati</taxon>
        <taxon>Campylobacterota</taxon>
        <taxon>Epsilonproteobacteria</taxon>
        <taxon>Campylobacterales</taxon>
        <taxon>Sulfurimonadaceae</taxon>
        <taxon>Sulfurimonas</taxon>
    </lineage>
</organism>
<evidence type="ECO:0000256" key="6">
    <source>
        <dbReference type="ARBA" id="ARBA00023065"/>
    </source>
</evidence>
<keyword evidence="7" id="KW-0626">Porin</keyword>
<dbReference type="InterPro" id="IPR027385">
    <property type="entry name" value="Beta-barrel_OMP"/>
</dbReference>
<evidence type="ECO:0000256" key="3">
    <source>
        <dbReference type="ARBA" id="ARBA00022452"/>
    </source>
</evidence>
<evidence type="ECO:0000256" key="12">
    <source>
        <dbReference type="SAM" id="SignalP"/>
    </source>
</evidence>
<feature type="domain" description="OmpA-like" evidence="13">
    <location>
        <begin position="257"/>
        <end position="373"/>
    </location>
</feature>
<keyword evidence="15" id="KW-1185">Reference proteome</keyword>
<reference evidence="14 15" key="1">
    <citation type="submission" date="2024-03" db="EMBL/GenBank/DDBJ databases">
        <title>Sulfurimonas sp. HSL3-1.</title>
        <authorList>
            <person name="Wang S."/>
        </authorList>
    </citation>
    <scope>NUCLEOTIDE SEQUENCE [LARGE SCALE GENOMIC DNA]</scope>
    <source>
        <strain evidence="14 15">HSL3-1</strain>
    </source>
</reference>
<feature type="region of interest" description="Disordered" evidence="11">
    <location>
        <begin position="346"/>
        <end position="373"/>
    </location>
</feature>
<dbReference type="Pfam" id="PF13505">
    <property type="entry name" value="OMP_b-brl"/>
    <property type="match status" value="1"/>
</dbReference>
<evidence type="ECO:0000256" key="11">
    <source>
        <dbReference type="SAM" id="MobiDB-lite"/>
    </source>
</evidence>
<evidence type="ECO:0000259" key="13">
    <source>
        <dbReference type="PROSITE" id="PS51123"/>
    </source>
</evidence>
<feature type="chain" id="PRO_5046096225" evidence="12">
    <location>
        <begin position="20"/>
        <end position="373"/>
    </location>
</feature>
<dbReference type="Proteomes" id="UP001447842">
    <property type="component" value="Chromosome"/>
</dbReference>
<sequence>MMKRAWMTSALLAAQIAAASQYNIEVSPVAGIGIPEGNILLENEMIIGGEIQINNLFSFPIKPELSAYYATDTDYSYNPPAPTPPLFLSPIDTSASTNIWRVGMGAVYDYTEEGSVRPFAKIGAGYENMSNPLYGNKNSAYGDAGAGVKIPFTEQVALKLEAIYMLKNNGNRYDSNLLALAGLSFAFGAHEAAAAVASSGYKTYDSDGDGVIDDNDQCPNTPRGAKVDAYGCVPDDDRDGVANLYDKCPETPSGFKVDKVGCAATFPFSVEFATDSAVVTSAHMDEIDAFADYMKSNPYKAEIVGRADDRGTNAYNDVLSKKRAEVVVGLLVGKGIASNRLSAVGKGETDPVATNATAEGRAQNRSVRAELIR</sequence>
<dbReference type="SUPFAM" id="SSF103088">
    <property type="entry name" value="OmpA-like"/>
    <property type="match status" value="1"/>
</dbReference>
<evidence type="ECO:0000256" key="9">
    <source>
        <dbReference type="ARBA" id="ARBA00023237"/>
    </source>
</evidence>
<dbReference type="InterPro" id="IPR050330">
    <property type="entry name" value="Bact_OuterMem_StrucFunc"/>
</dbReference>
<dbReference type="Pfam" id="PF02412">
    <property type="entry name" value="TSP_3"/>
    <property type="match status" value="2"/>
</dbReference>
<evidence type="ECO:0000256" key="5">
    <source>
        <dbReference type="ARBA" id="ARBA00022729"/>
    </source>
</evidence>